<feature type="signal peptide" evidence="1">
    <location>
        <begin position="1"/>
        <end position="20"/>
    </location>
</feature>
<feature type="chain" id="PRO_5040274580" evidence="1">
    <location>
        <begin position="21"/>
        <end position="140"/>
    </location>
</feature>
<keyword evidence="1" id="KW-0732">Signal</keyword>
<evidence type="ECO:0000313" key="3">
    <source>
        <dbReference type="Proteomes" id="UP000807306"/>
    </source>
</evidence>
<comment type="caution">
    <text evidence="2">The sequence shown here is derived from an EMBL/GenBank/DDBJ whole genome shotgun (WGS) entry which is preliminary data.</text>
</comment>
<dbReference type="EMBL" id="MU157851">
    <property type="protein sequence ID" value="KAF9528641.1"/>
    <property type="molecule type" value="Genomic_DNA"/>
</dbReference>
<dbReference type="Proteomes" id="UP000807306">
    <property type="component" value="Unassembled WGS sequence"/>
</dbReference>
<keyword evidence="3" id="KW-1185">Reference proteome</keyword>
<dbReference type="AlphaFoldDB" id="A0A9P6EFL1"/>
<sequence length="140" mass="15540">MVQIAPTLIATTLFAGSVLARGGGGQGSSHHYRRDSFAQDEVLGREVPELGSREDIKMMLQRSLDVADELDERDPFFGLIAAAVRIGTTAARAARAGRAIHKGVKAGHKVHKANEHRKNRKHRRDLEEREINGEFYNELD</sequence>
<evidence type="ECO:0000256" key="1">
    <source>
        <dbReference type="SAM" id="SignalP"/>
    </source>
</evidence>
<evidence type="ECO:0000313" key="2">
    <source>
        <dbReference type="EMBL" id="KAF9528641.1"/>
    </source>
</evidence>
<reference evidence="2" key="1">
    <citation type="submission" date="2020-11" db="EMBL/GenBank/DDBJ databases">
        <authorList>
            <consortium name="DOE Joint Genome Institute"/>
            <person name="Ahrendt S."/>
            <person name="Riley R."/>
            <person name="Andreopoulos W."/>
            <person name="Labutti K."/>
            <person name="Pangilinan J."/>
            <person name="Ruiz-Duenas F.J."/>
            <person name="Barrasa J.M."/>
            <person name="Sanchez-Garcia M."/>
            <person name="Camarero S."/>
            <person name="Miyauchi S."/>
            <person name="Serrano A."/>
            <person name="Linde D."/>
            <person name="Babiker R."/>
            <person name="Drula E."/>
            <person name="Ayuso-Fernandez I."/>
            <person name="Pacheco R."/>
            <person name="Padilla G."/>
            <person name="Ferreira P."/>
            <person name="Barriuso J."/>
            <person name="Kellner H."/>
            <person name="Castanera R."/>
            <person name="Alfaro M."/>
            <person name="Ramirez L."/>
            <person name="Pisabarro A.G."/>
            <person name="Kuo A."/>
            <person name="Tritt A."/>
            <person name="Lipzen A."/>
            <person name="He G."/>
            <person name="Yan M."/>
            <person name="Ng V."/>
            <person name="Cullen D."/>
            <person name="Martin F."/>
            <person name="Rosso M.-N."/>
            <person name="Henrissat B."/>
            <person name="Hibbett D."/>
            <person name="Martinez A.T."/>
            <person name="Grigoriev I.V."/>
        </authorList>
    </citation>
    <scope>NUCLEOTIDE SEQUENCE</scope>
    <source>
        <strain evidence="2">CBS 506.95</strain>
    </source>
</reference>
<name>A0A9P6EFL1_9AGAR</name>
<accession>A0A9P6EFL1</accession>
<organism evidence="2 3">
    <name type="scientific">Crepidotus variabilis</name>
    <dbReference type="NCBI Taxonomy" id="179855"/>
    <lineage>
        <taxon>Eukaryota</taxon>
        <taxon>Fungi</taxon>
        <taxon>Dikarya</taxon>
        <taxon>Basidiomycota</taxon>
        <taxon>Agaricomycotina</taxon>
        <taxon>Agaricomycetes</taxon>
        <taxon>Agaricomycetidae</taxon>
        <taxon>Agaricales</taxon>
        <taxon>Agaricineae</taxon>
        <taxon>Crepidotaceae</taxon>
        <taxon>Crepidotus</taxon>
    </lineage>
</organism>
<gene>
    <name evidence="2" type="ORF">CPB83DRAFT_854007</name>
</gene>
<protein>
    <submittedName>
        <fullName evidence="2">Uncharacterized protein</fullName>
    </submittedName>
</protein>
<proteinExistence type="predicted"/>